<dbReference type="InterPro" id="IPR001810">
    <property type="entry name" value="F-box_dom"/>
</dbReference>
<dbReference type="Gene3D" id="3.80.10.10">
    <property type="entry name" value="Ribonuclease Inhibitor"/>
    <property type="match status" value="3"/>
</dbReference>
<name>A0ABR2LGB5_9ASPA</name>
<dbReference type="PANTHER" id="PTHR13318">
    <property type="entry name" value="PARTNER OF PAIRED, ISOFORM B-RELATED"/>
    <property type="match status" value="1"/>
</dbReference>
<dbReference type="SMART" id="SM00256">
    <property type="entry name" value="FBOX"/>
    <property type="match status" value="1"/>
</dbReference>
<dbReference type="SUPFAM" id="SSF81383">
    <property type="entry name" value="F-box domain"/>
    <property type="match status" value="1"/>
</dbReference>
<dbReference type="PANTHER" id="PTHR13318:SF173">
    <property type="entry name" value="OS06G0605900 PROTEIN"/>
    <property type="match status" value="1"/>
</dbReference>
<dbReference type="SMART" id="SM00367">
    <property type="entry name" value="LRR_CC"/>
    <property type="match status" value="13"/>
</dbReference>
<dbReference type="Pfam" id="PF00646">
    <property type="entry name" value="F-box"/>
    <property type="match status" value="1"/>
</dbReference>
<dbReference type="InterPro" id="IPR057207">
    <property type="entry name" value="FBXL15_LRR"/>
</dbReference>
<comment type="caution">
    <text evidence="2">The sequence shown here is derived from an EMBL/GenBank/DDBJ whole genome shotgun (WGS) entry which is preliminary data.</text>
</comment>
<evidence type="ECO:0000313" key="2">
    <source>
        <dbReference type="EMBL" id="KAK8940038.1"/>
    </source>
</evidence>
<feature type="domain" description="F-box" evidence="1">
    <location>
        <begin position="85"/>
        <end position="126"/>
    </location>
</feature>
<dbReference type="EMBL" id="JBBWWR010000020">
    <property type="protein sequence ID" value="KAK8940038.1"/>
    <property type="molecule type" value="Genomic_DNA"/>
</dbReference>
<dbReference type="Proteomes" id="UP001412067">
    <property type="component" value="Unassembled WGS sequence"/>
</dbReference>
<evidence type="ECO:0000313" key="3">
    <source>
        <dbReference type="Proteomes" id="UP001412067"/>
    </source>
</evidence>
<dbReference type="CDD" id="cd22159">
    <property type="entry name" value="F-box_AtTIR1-like"/>
    <property type="match status" value="1"/>
</dbReference>
<proteinExistence type="predicted"/>
<dbReference type="InterPro" id="IPR036047">
    <property type="entry name" value="F-box-like_dom_sf"/>
</dbReference>
<accession>A0ABR2LGB5</accession>
<dbReference type="InterPro" id="IPR032675">
    <property type="entry name" value="LRR_dom_sf"/>
</dbReference>
<organism evidence="2 3">
    <name type="scientific">Platanthera guangdongensis</name>
    <dbReference type="NCBI Taxonomy" id="2320717"/>
    <lineage>
        <taxon>Eukaryota</taxon>
        <taxon>Viridiplantae</taxon>
        <taxon>Streptophyta</taxon>
        <taxon>Embryophyta</taxon>
        <taxon>Tracheophyta</taxon>
        <taxon>Spermatophyta</taxon>
        <taxon>Magnoliopsida</taxon>
        <taxon>Liliopsida</taxon>
        <taxon>Asparagales</taxon>
        <taxon>Orchidaceae</taxon>
        <taxon>Orchidoideae</taxon>
        <taxon>Orchideae</taxon>
        <taxon>Orchidinae</taxon>
        <taxon>Platanthera</taxon>
    </lineage>
</organism>
<sequence length="674" mass="73132">MDLTASAPAPMFPSLSGDEKTFLIRSPCMDFMDSSCLLHLAPDMDAFYRPLKRLRVAAPFTIFMEEKAAAPVLKKQQRTRSIDDLPEECLFEILRRLSRSQDRSIASCVSKQWLMLLSSIRASKAVDYPLNKGTDMLKSLRKPLPDLNEAITSDSESDSDAENDGFLTRCLEGDEATDTRLAAIAISTAGHGGLGKLKIRGGHSLCKVTDIGLSAIGKLCPFLHTLSLWNIPLVGDAGLSAIAGGCAMLACLDLYECPLITDKVLIEIAQKCPNLSSLTLDSCLRISNDGLQAIGGHCRNLVSVSVKDCPLVGDPGISGLVAHLPSLARIKIQNLNINDVSLAVIGHYGKAVTDISLTGLEKISERGFWIMGNALNLVNLTSCTISCCPGITDLSLEAISKCCPRLKHLRLQSASNFTDTGLKYFALSSRMLESLHFENCDRISLHGVVDGLLSCGTSFKNLALVRCLGIRDITHYRNEFPTCLSLRSLTIRDCPGFTDCSLAWVGEIFPNLRQIDLRGLFSITDAGFLPLVRCCESRLAKMNLAGCLNISDLSISALVKTHGRSLKLLNLDGCKKITDKSLFSIVSSCLVLQDLDVSRCAVTDIGVAALSSAERLNLRVLSLAGCHGVTKRSLQLLGNMKGSLEGLNLQQCKLFNPHGIGLLEEKLWWCDILS</sequence>
<dbReference type="InterPro" id="IPR006553">
    <property type="entry name" value="Leu-rich_rpt_Cys-con_subtyp"/>
</dbReference>
<gene>
    <name evidence="2" type="primary">EBF1</name>
    <name evidence="2" type="ORF">KSP40_PGU006785</name>
</gene>
<protein>
    <submittedName>
        <fullName evidence="2">EIN3-binding F-box protein 1</fullName>
    </submittedName>
</protein>
<keyword evidence="3" id="KW-1185">Reference proteome</keyword>
<dbReference type="Gene3D" id="1.20.1280.50">
    <property type="match status" value="1"/>
</dbReference>
<evidence type="ECO:0000259" key="1">
    <source>
        <dbReference type="SMART" id="SM00256"/>
    </source>
</evidence>
<dbReference type="Pfam" id="PF25372">
    <property type="entry name" value="DUF7885"/>
    <property type="match status" value="2"/>
</dbReference>
<reference evidence="2 3" key="1">
    <citation type="journal article" date="2022" name="Nat. Plants">
        <title>Genomes of leafy and leafless Platanthera orchids illuminate the evolution of mycoheterotrophy.</title>
        <authorList>
            <person name="Li M.H."/>
            <person name="Liu K.W."/>
            <person name="Li Z."/>
            <person name="Lu H.C."/>
            <person name="Ye Q.L."/>
            <person name="Zhang D."/>
            <person name="Wang J.Y."/>
            <person name="Li Y.F."/>
            <person name="Zhong Z.M."/>
            <person name="Liu X."/>
            <person name="Yu X."/>
            <person name="Liu D.K."/>
            <person name="Tu X.D."/>
            <person name="Liu B."/>
            <person name="Hao Y."/>
            <person name="Liao X.Y."/>
            <person name="Jiang Y.T."/>
            <person name="Sun W.H."/>
            <person name="Chen J."/>
            <person name="Chen Y.Q."/>
            <person name="Ai Y."/>
            <person name="Zhai J.W."/>
            <person name="Wu S.S."/>
            <person name="Zhou Z."/>
            <person name="Hsiao Y.Y."/>
            <person name="Wu W.L."/>
            <person name="Chen Y.Y."/>
            <person name="Lin Y.F."/>
            <person name="Hsu J.L."/>
            <person name="Li C.Y."/>
            <person name="Wang Z.W."/>
            <person name="Zhao X."/>
            <person name="Zhong W.Y."/>
            <person name="Ma X.K."/>
            <person name="Ma L."/>
            <person name="Huang J."/>
            <person name="Chen G.Z."/>
            <person name="Huang M.Z."/>
            <person name="Huang L."/>
            <person name="Peng D.H."/>
            <person name="Luo Y.B."/>
            <person name="Zou S.Q."/>
            <person name="Chen S.P."/>
            <person name="Lan S."/>
            <person name="Tsai W.C."/>
            <person name="Van de Peer Y."/>
            <person name="Liu Z.J."/>
        </authorList>
    </citation>
    <scope>NUCLEOTIDE SEQUENCE [LARGE SCALE GENOMIC DNA]</scope>
    <source>
        <strain evidence="2">Lor288</strain>
    </source>
</reference>
<dbReference type="SUPFAM" id="SSF52047">
    <property type="entry name" value="RNI-like"/>
    <property type="match status" value="2"/>
</dbReference>